<keyword evidence="7 9" id="KW-1133">Transmembrane helix</keyword>
<dbReference type="Gramene" id="OIV96553">
    <property type="protein sequence ID" value="OIV96553"/>
    <property type="gene ID" value="TanjilG_24206"/>
</dbReference>
<protein>
    <submittedName>
        <fullName evidence="10">Uncharacterized protein</fullName>
    </submittedName>
</protein>
<dbReference type="EMBL" id="CM007375">
    <property type="protein sequence ID" value="OIV96553.1"/>
    <property type="molecule type" value="Genomic_DNA"/>
</dbReference>
<dbReference type="SMART" id="SM00730">
    <property type="entry name" value="PSN"/>
    <property type="match status" value="1"/>
</dbReference>
<dbReference type="Proteomes" id="UP000188354">
    <property type="component" value="Chromosome LG15"/>
</dbReference>
<name>A0A1J7GQH0_LUPAN</name>
<evidence type="ECO:0000256" key="6">
    <source>
        <dbReference type="ARBA" id="ARBA00022824"/>
    </source>
</evidence>
<feature type="transmembrane region" description="Helical" evidence="9">
    <location>
        <begin position="291"/>
        <end position="309"/>
    </location>
</feature>
<evidence type="ECO:0000256" key="2">
    <source>
        <dbReference type="ARBA" id="ARBA00006859"/>
    </source>
</evidence>
<evidence type="ECO:0000313" key="11">
    <source>
        <dbReference type="Proteomes" id="UP000188354"/>
    </source>
</evidence>
<gene>
    <name evidence="10" type="ORF">TanjilG_24206</name>
</gene>
<dbReference type="STRING" id="3871.A0A1J7GQH0"/>
<feature type="transmembrane region" description="Helical" evidence="9">
    <location>
        <begin position="61"/>
        <end position="78"/>
    </location>
</feature>
<comment type="similarity">
    <text evidence="2">Belongs to the peptidase A22B family.</text>
</comment>
<feature type="transmembrane region" description="Helical" evidence="9">
    <location>
        <begin position="90"/>
        <end position="110"/>
    </location>
</feature>
<dbReference type="KEGG" id="lang:109328148"/>
<reference evidence="10 11" key="1">
    <citation type="journal article" date="2017" name="Plant Biotechnol. J.">
        <title>A comprehensive draft genome sequence for lupin (Lupinus angustifolius), an emerging health food: insights into plant-microbe interactions and legume evolution.</title>
        <authorList>
            <person name="Hane J.K."/>
            <person name="Ming Y."/>
            <person name="Kamphuis L.G."/>
            <person name="Nelson M.N."/>
            <person name="Garg G."/>
            <person name="Atkins C.A."/>
            <person name="Bayer P.E."/>
            <person name="Bravo A."/>
            <person name="Bringans S."/>
            <person name="Cannon S."/>
            <person name="Edwards D."/>
            <person name="Foley R."/>
            <person name="Gao L.L."/>
            <person name="Harrison M.J."/>
            <person name="Huang W."/>
            <person name="Hurgobin B."/>
            <person name="Li S."/>
            <person name="Liu C.W."/>
            <person name="McGrath A."/>
            <person name="Morahan G."/>
            <person name="Murray J."/>
            <person name="Weller J."/>
            <person name="Jian J."/>
            <person name="Singh K.B."/>
        </authorList>
    </citation>
    <scope>NUCLEOTIDE SEQUENCE [LARGE SCALE GENOMIC DNA]</scope>
    <source>
        <strain evidence="11">cv. Tanjil</strain>
        <tissue evidence="10">Whole plant</tissue>
    </source>
</reference>
<feature type="transmembrane region" description="Helical" evidence="9">
    <location>
        <begin position="232"/>
        <end position="251"/>
    </location>
</feature>
<dbReference type="OrthoDB" id="29661at2759"/>
<keyword evidence="8 9" id="KW-0472">Membrane</keyword>
<evidence type="ECO:0000256" key="8">
    <source>
        <dbReference type="ARBA" id="ARBA00023136"/>
    </source>
</evidence>
<dbReference type="AlphaFoldDB" id="A0A1J7GQH0"/>
<feature type="transmembrane region" description="Helical" evidence="9">
    <location>
        <begin position="263"/>
        <end position="285"/>
    </location>
</feature>
<evidence type="ECO:0000256" key="9">
    <source>
        <dbReference type="SAM" id="Phobius"/>
    </source>
</evidence>
<feature type="transmembrane region" description="Helical" evidence="9">
    <location>
        <begin position="140"/>
        <end position="157"/>
    </location>
</feature>
<evidence type="ECO:0000313" key="10">
    <source>
        <dbReference type="EMBL" id="OIV96553.1"/>
    </source>
</evidence>
<accession>A0A1J7GQH0</accession>
<dbReference type="InterPro" id="IPR007369">
    <property type="entry name" value="Peptidase_A22B_SPP"/>
</dbReference>
<evidence type="ECO:0000256" key="3">
    <source>
        <dbReference type="ARBA" id="ARBA00022670"/>
    </source>
</evidence>
<sequence>MKNTERFANLALAGLTLAPLVVKVDPNLNVILTACLAVLVGSYRSVKPTPPTETMSREHAMRFPFVGSAMLLSLFLLFKFLSKDLVNTVLTAYFFVLGIVALSATLLPSIKRFLPDHWNENPTVWRFPYFSSLDIEFTKSQLVAAIPGTFFCAWYALKKHWLANNMLGLSFCIQGIEMLSLGSFKTGAILLAGLFVYDIFWVFFTPVMVSVAKSFDAPIKLLFPTFNSARPFSMLGLGDIVIPGIFVALALRFDVSRGKQPQYFKSAFFGYAFGVVLTIVVMNWFQAAQPALLYIVPSVIGSLAAHCIWNGDVKQLLEFDEAKTANSSEEVDDKSSKKVE</sequence>
<dbReference type="GO" id="GO:0033619">
    <property type="term" value="P:membrane protein proteolysis"/>
    <property type="evidence" value="ECO:0007669"/>
    <property type="project" value="TreeGrafter"/>
</dbReference>
<evidence type="ECO:0000256" key="7">
    <source>
        <dbReference type="ARBA" id="ARBA00022989"/>
    </source>
</evidence>
<keyword evidence="4 9" id="KW-0812">Transmembrane</keyword>
<organism evidence="10 11">
    <name type="scientific">Lupinus angustifolius</name>
    <name type="common">Narrow-leaved blue lupine</name>
    <dbReference type="NCBI Taxonomy" id="3871"/>
    <lineage>
        <taxon>Eukaryota</taxon>
        <taxon>Viridiplantae</taxon>
        <taxon>Streptophyta</taxon>
        <taxon>Embryophyta</taxon>
        <taxon>Tracheophyta</taxon>
        <taxon>Spermatophyta</taxon>
        <taxon>Magnoliopsida</taxon>
        <taxon>eudicotyledons</taxon>
        <taxon>Gunneridae</taxon>
        <taxon>Pentapetalae</taxon>
        <taxon>rosids</taxon>
        <taxon>fabids</taxon>
        <taxon>Fabales</taxon>
        <taxon>Fabaceae</taxon>
        <taxon>Papilionoideae</taxon>
        <taxon>50 kb inversion clade</taxon>
        <taxon>genistoids sensu lato</taxon>
        <taxon>core genistoids</taxon>
        <taxon>Genisteae</taxon>
        <taxon>Lupinus</taxon>
    </lineage>
</organism>
<dbReference type="Pfam" id="PF04258">
    <property type="entry name" value="Peptidase_A22B"/>
    <property type="match status" value="1"/>
</dbReference>
<comment type="subcellular location">
    <subcellularLocation>
        <location evidence="1">Endoplasmic reticulum membrane</location>
        <topology evidence="1">Multi-pass membrane protein</topology>
    </subcellularLocation>
</comment>
<keyword evidence="6" id="KW-0256">Endoplasmic reticulum</keyword>
<keyword evidence="11" id="KW-1185">Reference proteome</keyword>
<evidence type="ECO:0000256" key="1">
    <source>
        <dbReference type="ARBA" id="ARBA00004477"/>
    </source>
</evidence>
<dbReference type="GO" id="GO:0098554">
    <property type="term" value="C:cytoplasmic side of endoplasmic reticulum membrane"/>
    <property type="evidence" value="ECO:0007669"/>
    <property type="project" value="TreeGrafter"/>
</dbReference>
<evidence type="ECO:0000256" key="5">
    <source>
        <dbReference type="ARBA" id="ARBA00022801"/>
    </source>
</evidence>
<dbReference type="PANTHER" id="PTHR12174:SF23">
    <property type="entry name" value="MINOR HISTOCOMPATIBILITY ANTIGEN H13"/>
    <property type="match status" value="1"/>
</dbReference>
<dbReference type="InterPro" id="IPR006639">
    <property type="entry name" value="Preselin/SPP"/>
</dbReference>
<dbReference type="PANTHER" id="PTHR12174">
    <property type="entry name" value="SIGNAL PEPTIDE PEPTIDASE"/>
    <property type="match status" value="1"/>
</dbReference>
<dbReference type="GO" id="GO:0006465">
    <property type="term" value="P:signal peptide processing"/>
    <property type="evidence" value="ECO:0007669"/>
    <property type="project" value="TreeGrafter"/>
</dbReference>
<dbReference type="GO" id="GO:0042500">
    <property type="term" value="F:aspartic endopeptidase activity, intramembrane cleaving"/>
    <property type="evidence" value="ECO:0007669"/>
    <property type="project" value="InterPro"/>
</dbReference>
<dbReference type="OMA" id="EFKIMIK"/>
<feature type="transmembrane region" description="Helical" evidence="9">
    <location>
        <begin position="188"/>
        <end position="212"/>
    </location>
</feature>
<evidence type="ECO:0000256" key="4">
    <source>
        <dbReference type="ARBA" id="ARBA00022692"/>
    </source>
</evidence>
<keyword evidence="3" id="KW-0645">Protease</keyword>
<proteinExistence type="inferred from homology"/>
<dbReference type="GO" id="GO:0098553">
    <property type="term" value="C:lumenal side of endoplasmic reticulum membrane"/>
    <property type="evidence" value="ECO:0007669"/>
    <property type="project" value="TreeGrafter"/>
</dbReference>
<keyword evidence="5" id="KW-0378">Hydrolase</keyword>